<dbReference type="PATRIC" id="fig|69.6.peg.4591"/>
<evidence type="ECO:0000313" key="1">
    <source>
        <dbReference type="EMBL" id="ALN59996.1"/>
    </source>
</evidence>
<proteinExistence type="predicted"/>
<name>A0A0S2DN86_LYSEN</name>
<dbReference type="AlphaFoldDB" id="A0A0S2DN86"/>
<evidence type="ECO:0000313" key="2">
    <source>
        <dbReference type="Proteomes" id="UP000061569"/>
    </source>
</evidence>
<organism evidence="1 2">
    <name type="scientific">Lysobacter enzymogenes</name>
    <dbReference type="NCBI Taxonomy" id="69"/>
    <lineage>
        <taxon>Bacteria</taxon>
        <taxon>Pseudomonadati</taxon>
        <taxon>Pseudomonadota</taxon>
        <taxon>Gammaproteobacteria</taxon>
        <taxon>Lysobacterales</taxon>
        <taxon>Lysobacteraceae</taxon>
        <taxon>Lysobacter</taxon>
    </lineage>
</organism>
<dbReference type="EMBL" id="CP013140">
    <property type="protein sequence ID" value="ALN59996.1"/>
    <property type="molecule type" value="Genomic_DNA"/>
</dbReference>
<reference evidence="1 2" key="1">
    <citation type="submission" date="2015-11" db="EMBL/GenBank/DDBJ databases">
        <title>Genome sequences of Lysobacter enzymogenes strain C3 and Lysobacter antibioticus ATCC 29479.</title>
        <authorList>
            <person name="Kobayashi D.Y."/>
        </authorList>
    </citation>
    <scope>NUCLEOTIDE SEQUENCE [LARGE SCALE GENOMIC DNA]</scope>
    <source>
        <strain evidence="1 2">C3</strain>
    </source>
</reference>
<dbReference type="KEGG" id="lez:GLE_4655"/>
<protein>
    <submittedName>
        <fullName evidence="1">Uncharacterized protein</fullName>
    </submittedName>
</protein>
<gene>
    <name evidence="1" type="ORF">GLE_4655</name>
</gene>
<accession>A0A0S2DN86</accession>
<dbReference type="Proteomes" id="UP000061569">
    <property type="component" value="Chromosome"/>
</dbReference>
<sequence length="95" mass="10314">MDEKMSVDLIAQQLQSKGFVAEIYSVEPPVIHGGTETRQSRGIKVYARGFSVRRGDAVWLVSLPVGQTVEVSSVANAEDVAACVAAHFDQHGLWD</sequence>
<dbReference type="STRING" id="69.GLE_4655"/>